<feature type="transmembrane region" description="Helical" evidence="1">
    <location>
        <begin position="106"/>
        <end position="129"/>
    </location>
</feature>
<accession>A0ABZ2XN25</accession>
<keyword evidence="3" id="KW-1185">Reference proteome</keyword>
<keyword evidence="1" id="KW-1133">Transmembrane helix</keyword>
<feature type="transmembrane region" description="Helical" evidence="1">
    <location>
        <begin position="63"/>
        <end position="86"/>
    </location>
</feature>
<gene>
    <name evidence="2" type="ORF">QEZ52_12680</name>
</gene>
<keyword evidence="1" id="KW-0472">Membrane</keyword>
<feature type="transmembrane region" description="Helical" evidence="1">
    <location>
        <begin position="136"/>
        <end position="158"/>
    </location>
</feature>
<reference evidence="2 3" key="1">
    <citation type="submission" date="2023-04" db="EMBL/GenBank/DDBJ databases">
        <title>Complete genome sequence of Alisedimentitalea scapharcae.</title>
        <authorList>
            <person name="Rong J.-C."/>
            <person name="Yi M.-L."/>
            <person name="Zhao Q."/>
        </authorList>
    </citation>
    <scope>NUCLEOTIDE SEQUENCE [LARGE SCALE GENOMIC DNA]</scope>
    <source>
        <strain evidence="2 3">KCTC 42119</strain>
    </source>
</reference>
<dbReference type="EMBL" id="CP123584">
    <property type="protein sequence ID" value="WZK87469.1"/>
    <property type="molecule type" value="Genomic_DNA"/>
</dbReference>
<protein>
    <submittedName>
        <fullName evidence="2">YIP1 family protein</fullName>
    </submittedName>
</protein>
<feature type="transmembrane region" description="Helical" evidence="1">
    <location>
        <begin position="31"/>
        <end position="51"/>
    </location>
</feature>
<evidence type="ECO:0000313" key="2">
    <source>
        <dbReference type="EMBL" id="WZK87469.1"/>
    </source>
</evidence>
<sequence length="162" mass="17707">MPVTSDITATYRGPRRVVARLLGMGQREDRLLAFVMGGCVLLFFARLPALAREAHLEGTDKNMLMGSALLALVFMLPLILYFLAWITHVLVRLIGGKGASHHARLALFWALLAASPLALLHGLIAGFIGPGPGQQAVGILWAAFFFWFWVSGMIQGYWTANS</sequence>
<dbReference type="RefSeq" id="WP_406644722.1">
    <property type="nucleotide sequence ID" value="NZ_CP123584.1"/>
</dbReference>
<organism evidence="2 3">
    <name type="scientific">Aliisedimentitalea scapharcae</name>
    <dbReference type="NCBI Taxonomy" id="1524259"/>
    <lineage>
        <taxon>Bacteria</taxon>
        <taxon>Pseudomonadati</taxon>
        <taxon>Pseudomonadota</taxon>
        <taxon>Alphaproteobacteria</taxon>
        <taxon>Rhodobacterales</taxon>
        <taxon>Roseobacteraceae</taxon>
        <taxon>Aliisedimentitalea</taxon>
    </lineage>
</organism>
<name>A0ABZ2XN25_9RHOB</name>
<evidence type="ECO:0000256" key="1">
    <source>
        <dbReference type="SAM" id="Phobius"/>
    </source>
</evidence>
<keyword evidence="1" id="KW-0812">Transmembrane</keyword>
<proteinExistence type="predicted"/>
<dbReference type="Proteomes" id="UP001623232">
    <property type="component" value="Chromosome"/>
</dbReference>
<evidence type="ECO:0000313" key="3">
    <source>
        <dbReference type="Proteomes" id="UP001623232"/>
    </source>
</evidence>